<sequence>MTRSLRSRLAILLILANLPAAALAVGAAWRSHGATTEARVHSVVQRAELIATRAGLTLGIAEGVADTLATNVEVASAGPNCSTLLGAALSMRPDYDGIIVSDATGQTICSAGDADITSSIRTSLTRAIASTGVTGDTVFLPEQIQPSDKVVLISRPFQVSDGSRRAVGLLLRRHAFDAIFSPQGEVHEATLALIRSGGQIVSEFTRGSLDWKPTIPLPVGNQNDPPESLIFANAEGMKFHYAVAPVRGTLSTVVLATPLATLDETDWPRFVTAVGAPLLMLIFGILAIYSGVERLVLRWITRLRAVSAAYTIGNYAPRLEHLDRAPSELADLGASFNTMAERIQERSHALEVALSGKNALLKELHHRVKNNFQMIASLLAMQRRELPTRLRTLLRVPEDRVLAMASAYKASYATGEIGRVGMAELLRDIAGQLRQSFGLGAPVIQLTAEGELVRLDLDRAVPLGLLFSEIISSALDRADAATGPIDVRILHTGPGRVKLEMISPNLAEAVPVMGLAARLTKAYKAQLSADFDTPNDDTVCIAFAIEAASQDHPGRVELGA</sequence>
<comment type="caution">
    <text evidence="11">The sequence shown here is derived from an EMBL/GenBank/DDBJ whole genome shotgun (WGS) entry which is preliminary data.</text>
</comment>
<name>A0ABV9Z4H8_9HYPH</name>
<keyword evidence="4 11" id="KW-0808">Transferase</keyword>
<evidence type="ECO:0000313" key="11">
    <source>
        <dbReference type="EMBL" id="MFC5069661.1"/>
    </source>
</evidence>
<dbReference type="RefSeq" id="WP_114956314.1">
    <property type="nucleotide sequence ID" value="NZ_JBHSJF010000008.1"/>
</dbReference>
<evidence type="ECO:0000256" key="3">
    <source>
        <dbReference type="ARBA" id="ARBA00022553"/>
    </source>
</evidence>
<protein>
    <recommendedName>
        <fullName evidence="2">histidine kinase</fullName>
        <ecNumber evidence="2">2.7.13.3</ecNumber>
    </recommendedName>
</protein>
<evidence type="ECO:0000256" key="7">
    <source>
        <dbReference type="ARBA" id="ARBA00022840"/>
    </source>
</evidence>
<dbReference type="InterPro" id="IPR003660">
    <property type="entry name" value="HAMP_dom"/>
</dbReference>
<keyword evidence="5" id="KW-0547">Nucleotide-binding</keyword>
<evidence type="ECO:0000256" key="1">
    <source>
        <dbReference type="ARBA" id="ARBA00000085"/>
    </source>
</evidence>
<feature type="signal peptide" evidence="9">
    <location>
        <begin position="1"/>
        <end position="24"/>
    </location>
</feature>
<keyword evidence="9" id="KW-0732">Signal</keyword>
<dbReference type="CDD" id="cd06225">
    <property type="entry name" value="HAMP"/>
    <property type="match status" value="1"/>
</dbReference>
<dbReference type="EC" id="2.7.13.3" evidence="2"/>
<reference evidence="12" key="1">
    <citation type="journal article" date="2019" name="Int. J. Syst. Evol. Microbiol.">
        <title>The Global Catalogue of Microorganisms (GCM) 10K type strain sequencing project: providing services to taxonomists for standard genome sequencing and annotation.</title>
        <authorList>
            <consortium name="The Broad Institute Genomics Platform"/>
            <consortium name="The Broad Institute Genome Sequencing Center for Infectious Disease"/>
            <person name="Wu L."/>
            <person name="Ma J."/>
        </authorList>
    </citation>
    <scope>NUCLEOTIDE SEQUENCE [LARGE SCALE GENOMIC DNA]</scope>
    <source>
        <strain evidence="12">CGMCC 1.16444</strain>
    </source>
</reference>
<dbReference type="Gene3D" id="3.30.450.20">
    <property type="entry name" value="PAS domain"/>
    <property type="match status" value="1"/>
</dbReference>
<keyword evidence="8" id="KW-0812">Transmembrane</keyword>
<feature type="chain" id="PRO_5045102608" description="histidine kinase" evidence="9">
    <location>
        <begin position="25"/>
        <end position="560"/>
    </location>
</feature>
<keyword evidence="12" id="KW-1185">Reference proteome</keyword>
<comment type="catalytic activity">
    <reaction evidence="1">
        <text>ATP + protein L-histidine = ADP + protein N-phospho-L-histidine.</text>
        <dbReference type="EC" id="2.7.13.3"/>
    </reaction>
</comment>
<proteinExistence type="predicted"/>
<evidence type="ECO:0000256" key="5">
    <source>
        <dbReference type="ARBA" id="ARBA00022741"/>
    </source>
</evidence>
<dbReference type="SMART" id="SM00304">
    <property type="entry name" value="HAMP"/>
    <property type="match status" value="1"/>
</dbReference>
<feature type="domain" description="HAMP" evidence="10">
    <location>
        <begin position="294"/>
        <end position="348"/>
    </location>
</feature>
<dbReference type="EMBL" id="JBHSJF010000008">
    <property type="protein sequence ID" value="MFC5069661.1"/>
    <property type="molecule type" value="Genomic_DNA"/>
</dbReference>
<evidence type="ECO:0000256" key="6">
    <source>
        <dbReference type="ARBA" id="ARBA00022777"/>
    </source>
</evidence>
<evidence type="ECO:0000256" key="9">
    <source>
        <dbReference type="SAM" id="SignalP"/>
    </source>
</evidence>
<dbReference type="GO" id="GO:0004673">
    <property type="term" value="F:protein histidine kinase activity"/>
    <property type="evidence" value="ECO:0007669"/>
    <property type="project" value="UniProtKB-EC"/>
</dbReference>
<keyword evidence="7" id="KW-0067">ATP-binding</keyword>
<dbReference type="InterPro" id="IPR011495">
    <property type="entry name" value="Sig_transdc_His_kin_sub2_dim/P"/>
</dbReference>
<keyword evidence="6 11" id="KW-0418">Kinase</keyword>
<accession>A0ABV9Z4H8</accession>
<gene>
    <name evidence="11" type="ORF">ACFPFW_16715</name>
</gene>
<evidence type="ECO:0000256" key="4">
    <source>
        <dbReference type="ARBA" id="ARBA00022679"/>
    </source>
</evidence>
<dbReference type="Pfam" id="PF07568">
    <property type="entry name" value="HisKA_2"/>
    <property type="match status" value="1"/>
</dbReference>
<dbReference type="PANTHER" id="PTHR41523">
    <property type="entry name" value="TWO-COMPONENT SYSTEM SENSOR PROTEIN"/>
    <property type="match status" value="1"/>
</dbReference>
<evidence type="ECO:0000256" key="8">
    <source>
        <dbReference type="SAM" id="Phobius"/>
    </source>
</evidence>
<evidence type="ECO:0000256" key="2">
    <source>
        <dbReference type="ARBA" id="ARBA00012438"/>
    </source>
</evidence>
<dbReference type="PROSITE" id="PS50885">
    <property type="entry name" value="HAMP"/>
    <property type="match status" value="1"/>
</dbReference>
<feature type="transmembrane region" description="Helical" evidence="8">
    <location>
        <begin position="270"/>
        <end position="292"/>
    </location>
</feature>
<dbReference type="Proteomes" id="UP001595796">
    <property type="component" value="Unassembled WGS sequence"/>
</dbReference>
<keyword evidence="8" id="KW-0472">Membrane</keyword>
<dbReference type="PANTHER" id="PTHR41523:SF8">
    <property type="entry name" value="ETHYLENE RESPONSE SENSOR PROTEIN"/>
    <property type="match status" value="1"/>
</dbReference>
<evidence type="ECO:0000259" key="10">
    <source>
        <dbReference type="PROSITE" id="PS50885"/>
    </source>
</evidence>
<keyword evidence="8" id="KW-1133">Transmembrane helix</keyword>
<evidence type="ECO:0000313" key="12">
    <source>
        <dbReference type="Proteomes" id="UP001595796"/>
    </source>
</evidence>
<dbReference type="Gene3D" id="6.10.340.10">
    <property type="match status" value="1"/>
</dbReference>
<organism evidence="11 12">
    <name type="scientific">Flaviflagellibacter deserti</name>
    <dbReference type="NCBI Taxonomy" id="2267266"/>
    <lineage>
        <taxon>Bacteria</taxon>
        <taxon>Pseudomonadati</taxon>
        <taxon>Pseudomonadota</taxon>
        <taxon>Alphaproteobacteria</taxon>
        <taxon>Hyphomicrobiales</taxon>
        <taxon>Flaviflagellibacter</taxon>
    </lineage>
</organism>
<keyword evidence="3" id="KW-0597">Phosphoprotein</keyword>